<dbReference type="SUPFAM" id="SSF81324">
    <property type="entry name" value="Voltage-gated potassium channels"/>
    <property type="match status" value="1"/>
</dbReference>
<proteinExistence type="predicted"/>
<dbReference type="PRINTS" id="PR00169">
    <property type="entry name" value="KCHANNEL"/>
</dbReference>
<keyword evidence="1" id="KW-0472">Membrane</keyword>
<gene>
    <name evidence="3" type="ORF">METZ01_LOCUS213544</name>
</gene>
<accession>A0A382FCQ3</accession>
<dbReference type="InterPro" id="IPR050721">
    <property type="entry name" value="Trk_Ktr_HKT_K-transport"/>
</dbReference>
<reference evidence="3" key="1">
    <citation type="submission" date="2018-05" db="EMBL/GenBank/DDBJ databases">
        <authorList>
            <person name="Lanie J.A."/>
            <person name="Ng W.-L."/>
            <person name="Kazmierczak K.M."/>
            <person name="Andrzejewski T.M."/>
            <person name="Davidsen T.M."/>
            <person name="Wayne K.J."/>
            <person name="Tettelin H."/>
            <person name="Glass J.I."/>
            <person name="Rusch D."/>
            <person name="Podicherti R."/>
            <person name="Tsui H.-C.T."/>
            <person name="Winkler M.E."/>
        </authorList>
    </citation>
    <scope>NUCLEOTIDE SEQUENCE</scope>
</reference>
<evidence type="ECO:0000259" key="2">
    <source>
        <dbReference type="Pfam" id="PF07885"/>
    </source>
</evidence>
<dbReference type="Gene3D" id="1.10.287.70">
    <property type="match status" value="1"/>
</dbReference>
<dbReference type="PANTHER" id="PTHR43833">
    <property type="entry name" value="POTASSIUM CHANNEL PROTEIN 2-RELATED-RELATED"/>
    <property type="match status" value="1"/>
</dbReference>
<sequence>MKGRLLLLVYIPTLLFLSTLGIHLIEYQLMDNEKYRYIWDCLYWTMVTISTVGFGDIHPIHTPGRIFTLFVIAGGVVGYSLVISLITSRFAQYHSRRERGLDSADISDHILICSDDPNWMTEILIQIRDFEDTEKIVLIAPFEEHPLLTTPFKNLIWISGDAYKMELLVKASAVKARIAYVYYRENSNTLMTVMQLETMSGGRIITLAQYIGEEYRKYFEDVGCDHAVDSYELYVPLMMQAYRSQGGPSWIKRIVYRRLGNTLHTRKLEPTLVGLTWMEYVIKLKSSRGIMPMAVVVDEVVMINPDADYELTLDDSILRLEPPPTRPMGDHDEDGVQLIGMDEIPIDG</sequence>
<name>A0A382FCQ3_9ZZZZ</name>
<evidence type="ECO:0000256" key="1">
    <source>
        <dbReference type="SAM" id="Phobius"/>
    </source>
</evidence>
<dbReference type="EMBL" id="UINC01049207">
    <property type="protein sequence ID" value="SVB60690.1"/>
    <property type="molecule type" value="Genomic_DNA"/>
</dbReference>
<feature type="transmembrane region" description="Helical" evidence="1">
    <location>
        <begin position="66"/>
        <end position="86"/>
    </location>
</feature>
<keyword evidence="1" id="KW-1133">Transmembrane helix</keyword>
<feature type="non-terminal residue" evidence="3">
    <location>
        <position position="348"/>
    </location>
</feature>
<dbReference type="Pfam" id="PF07885">
    <property type="entry name" value="Ion_trans_2"/>
    <property type="match status" value="1"/>
</dbReference>
<keyword evidence="1" id="KW-0812">Transmembrane</keyword>
<organism evidence="3">
    <name type="scientific">marine metagenome</name>
    <dbReference type="NCBI Taxonomy" id="408172"/>
    <lineage>
        <taxon>unclassified sequences</taxon>
        <taxon>metagenomes</taxon>
        <taxon>ecological metagenomes</taxon>
    </lineage>
</organism>
<evidence type="ECO:0000313" key="3">
    <source>
        <dbReference type="EMBL" id="SVB60690.1"/>
    </source>
</evidence>
<dbReference type="Gene3D" id="3.40.50.720">
    <property type="entry name" value="NAD(P)-binding Rossmann-like Domain"/>
    <property type="match status" value="1"/>
</dbReference>
<dbReference type="SUPFAM" id="SSF51735">
    <property type="entry name" value="NAD(P)-binding Rossmann-fold domains"/>
    <property type="match status" value="1"/>
</dbReference>
<dbReference type="AlphaFoldDB" id="A0A382FCQ3"/>
<feature type="domain" description="Potassium channel" evidence="2">
    <location>
        <begin position="24"/>
        <end position="90"/>
    </location>
</feature>
<dbReference type="PANTHER" id="PTHR43833:SF9">
    <property type="entry name" value="POTASSIUM CHANNEL PROTEIN YUGO-RELATED"/>
    <property type="match status" value="1"/>
</dbReference>
<dbReference type="InterPro" id="IPR013099">
    <property type="entry name" value="K_chnl_dom"/>
</dbReference>
<protein>
    <recommendedName>
        <fullName evidence="2">Potassium channel domain-containing protein</fullName>
    </recommendedName>
</protein>
<dbReference type="InterPro" id="IPR036291">
    <property type="entry name" value="NAD(P)-bd_dom_sf"/>
</dbReference>